<proteinExistence type="predicted"/>
<evidence type="ECO:0000259" key="1">
    <source>
        <dbReference type="Pfam" id="PF03016"/>
    </source>
</evidence>
<organism evidence="2 3">
    <name type="scientific">Pseudotamlana carrageenivorans</name>
    <dbReference type="NCBI Taxonomy" id="2069432"/>
    <lineage>
        <taxon>Bacteria</taxon>
        <taxon>Pseudomonadati</taxon>
        <taxon>Bacteroidota</taxon>
        <taxon>Flavobacteriia</taxon>
        <taxon>Flavobacteriales</taxon>
        <taxon>Flavobacteriaceae</taxon>
        <taxon>Pseudotamlana</taxon>
    </lineage>
</organism>
<dbReference type="OrthoDB" id="1416011at2"/>
<dbReference type="KEGG" id="taj:C1A40_00865"/>
<dbReference type="RefSeq" id="WP_102994240.1">
    <property type="nucleotide sequence ID" value="NZ_CP025938.1"/>
</dbReference>
<dbReference type="EMBL" id="CP025938">
    <property type="protein sequence ID" value="AUS04118.1"/>
    <property type="molecule type" value="Genomic_DNA"/>
</dbReference>
<reference evidence="3" key="1">
    <citation type="submission" date="2018-01" db="EMBL/GenBank/DDBJ databases">
        <title>Complete genome of Tamlana sp. UJ94.</title>
        <authorList>
            <person name="Jung J."/>
            <person name="Chung D."/>
            <person name="Bae S.S."/>
            <person name="Baek K."/>
        </authorList>
    </citation>
    <scope>NUCLEOTIDE SEQUENCE [LARGE SCALE GENOMIC DNA]</scope>
    <source>
        <strain evidence="3">UJ94</strain>
    </source>
</reference>
<protein>
    <recommendedName>
        <fullName evidence="1">Exostosin GT47 domain-containing protein</fullName>
    </recommendedName>
</protein>
<evidence type="ECO:0000313" key="2">
    <source>
        <dbReference type="EMBL" id="AUS04118.1"/>
    </source>
</evidence>
<keyword evidence="3" id="KW-1185">Reference proteome</keyword>
<accession>A0A2I7SE02</accession>
<dbReference type="AlphaFoldDB" id="A0A2I7SE02"/>
<name>A0A2I7SE02_9FLAO</name>
<dbReference type="InterPro" id="IPR040911">
    <property type="entry name" value="Exostosin_GT47"/>
</dbReference>
<gene>
    <name evidence="2" type="ORF">C1A40_00865</name>
</gene>
<feature type="domain" description="Exostosin GT47" evidence="1">
    <location>
        <begin position="225"/>
        <end position="296"/>
    </location>
</feature>
<sequence>MAMLKIYTNKTFLTEAYRKKVFPLLFDLCYLKHKGLLEYFSLVDEAKDCDVMIIPIDYAEFIKHQKAFDTLHKMSKTYHKPLWVYTAGDYGFTNSIENAYTFRLGGFKSQLPEHTFVMPSFISDPYEKVLEYSGFVSVKKADKPSIGFVGHAQAGLLKYTKEVVNHLKFHAKRQTNRLTADAQTFYPSSIRRAEVLRKLERCENLKTNFILRNKYRGDLSTEEGKNQTEKEFFQNIYVNAYTFCIRGRGNFSVRLYETLAVGRIPILLDTDCKLPLEDSIDWNKHVVILNSQSSDSLENQILNFHNSLTAEEFEALQASNRQLWLKFLRRERYFMEIYKKFVDMKEDDV</sequence>
<dbReference type="Proteomes" id="UP000236592">
    <property type="component" value="Chromosome"/>
</dbReference>
<dbReference type="Pfam" id="PF03016">
    <property type="entry name" value="Exostosin_GT47"/>
    <property type="match status" value="1"/>
</dbReference>
<evidence type="ECO:0000313" key="3">
    <source>
        <dbReference type="Proteomes" id="UP000236592"/>
    </source>
</evidence>